<evidence type="ECO:0000313" key="2">
    <source>
        <dbReference type="Proteomes" id="UP001196413"/>
    </source>
</evidence>
<proteinExistence type="predicted"/>
<organism evidence="1 2">
    <name type="scientific">Parelaphostrongylus tenuis</name>
    <name type="common">Meningeal worm</name>
    <dbReference type="NCBI Taxonomy" id="148309"/>
    <lineage>
        <taxon>Eukaryota</taxon>
        <taxon>Metazoa</taxon>
        <taxon>Ecdysozoa</taxon>
        <taxon>Nematoda</taxon>
        <taxon>Chromadorea</taxon>
        <taxon>Rhabditida</taxon>
        <taxon>Rhabditina</taxon>
        <taxon>Rhabditomorpha</taxon>
        <taxon>Strongyloidea</taxon>
        <taxon>Metastrongylidae</taxon>
        <taxon>Parelaphostrongylus</taxon>
    </lineage>
</organism>
<protein>
    <submittedName>
        <fullName evidence="1">Uncharacterized protein</fullName>
    </submittedName>
</protein>
<gene>
    <name evidence="1" type="ORF">KIN20_004656</name>
</gene>
<comment type="caution">
    <text evidence="1">The sequence shown here is derived from an EMBL/GenBank/DDBJ whole genome shotgun (WGS) entry which is preliminary data.</text>
</comment>
<dbReference type="EMBL" id="JAHQIW010000621">
    <property type="protein sequence ID" value="KAJ1349185.1"/>
    <property type="molecule type" value="Genomic_DNA"/>
</dbReference>
<accession>A0AAD5LZ52</accession>
<evidence type="ECO:0000313" key="1">
    <source>
        <dbReference type="EMBL" id="KAJ1349185.1"/>
    </source>
</evidence>
<sequence length="81" mass="9266">MESVFRYRLSKFMGDFSGNKEVTGQLWVNEAPKTLSDDISEAEDYALSPLIGRSATHRRWRMEPSYPLSSCPQLANIIQKI</sequence>
<dbReference type="Proteomes" id="UP001196413">
    <property type="component" value="Unassembled WGS sequence"/>
</dbReference>
<name>A0AAD5LZ52_PARTN</name>
<reference evidence="1" key="1">
    <citation type="submission" date="2021-06" db="EMBL/GenBank/DDBJ databases">
        <title>Parelaphostrongylus tenuis whole genome reference sequence.</title>
        <authorList>
            <person name="Garwood T.J."/>
            <person name="Larsen P.A."/>
            <person name="Fountain-Jones N.M."/>
            <person name="Garbe J.R."/>
            <person name="Macchietto M.G."/>
            <person name="Kania S.A."/>
            <person name="Gerhold R.W."/>
            <person name="Richards J.E."/>
            <person name="Wolf T.M."/>
        </authorList>
    </citation>
    <scope>NUCLEOTIDE SEQUENCE</scope>
    <source>
        <strain evidence="1">MNPRO001-30</strain>
        <tissue evidence="1">Meninges</tissue>
    </source>
</reference>
<dbReference type="AlphaFoldDB" id="A0AAD5LZ52"/>
<keyword evidence="2" id="KW-1185">Reference proteome</keyword>